<evidence type="ECO:0000256" key="3">
    <source>
        <dbReference type="ARBA" id="ARBA00022723"/>
    </source>
</evidence>
<evidence type="ECO:0000259" key="9">
    <source>
        <dbReference type="PROSITE" id="PS51873"/>
    </source>
</evidence>
<dbReference type="OMA" id="CKHPFIK"/>
<evidence type="ECO:0000256" key="5">
    <source>
        <dbReference type="ARBA" id="ARBA00022771"/>
    </source>
</evidence>
<dbReference type="GO" id="GO:0008270">
    <property type="term" value="F:zinc ion binding"/>
    <property type="evidence" value="ECO:0007669"/>
    <property type="project" value="UniProtKB-KW"/>
</dbReference>
<dbReference type="OrthoDB" id="10009520at2759"/>
<dbReference type="PANTHER" id="PTHR22770:SF47">
    <property type="entry name" value="E3 UBIQUITIN-PROTEIN LIGASE RNF216"/>
    <property type="match status" value="1"/>
</dbReference>
<dbReference type="GO" id="GO:0016740">
    <property type="term" value="F:transferase activity"/>
    <property type="evidence" value="ECO:0007669"/>
    <property type="project" value="UniProtKB-KW"/>
</dbReference>
<comment type="pathway">
    <text evidence="1">Protein modification; protein ubiquitination.</text>
</comment>
<dbReference type="InterPro" id="IPR047545">
    <property type="entry name" value="BRcat_RBR_RNF216"/>
</dbReference>
<evidence type="ECO:0000313" key="10">
    <source>
        <dbReference type="EMBL" id="SJL02659.1"/>
    </source>
</evidence>
<dbReference type="PANTHER" id="PTHR22770">
    <property type="entry name" value="UBIQUITIN CONJUGATING ENZYME 7 INTERACTING PROTEIN-RELATED"/>
    <property type="match status" value="1"/>
</dbReference>
<gene>
    <name evidence="10" type="ORF">ARMOST_05993</name>
</gene>
<reference evidence="11" key="1">
    <citation type="journal article" date="2017" name="Nat. Ecol. Evol.">
        <title>Genome expansion and lineage-specific genetic innovations in the forest pathogenic fungi Armillaria.</title>
        <authorList>
            <person name="Sipos G."/>
            <person name="Prasanna A.N."/>
            <person name="Walter M.C."/>
            <person name="O'Connor E."/>
            <person name="Balint B."/>
            <person name="Krizsan K."/>
            <person name="Kiss B."/>
            <person name="Hess J."/>
            <person name="Varga T."/>
            <person name="Slot J."/>
            <person name="Riley R."/>
            <person name="Boka B."/>
            <person name="Rigling D."/>
            <person name="Barry K."/>
            <person name="Lee J."/>
            <person name="Mihaltcheva S."/>
            <person name="LaButti K."/>
            <person name="Lipzen A."/>
            <person name="Waldron R."/>
            <person name="Moloney N.M."/>
            <person name="Sperisen C."/>
            <person name="Kredics L."/>
            <person name="Vagvoelgyi C."/>
            <person name="Patrignani A."/>
            <person name="Fitzpatrick D."/>
            <person name="Nagy I."/>
            <person name="Doyle S."/>
            <person name="Anderson J.B."/>
            <person name="Grigoriev I.V."/>
            <person name="Gueldener U."/>
            <person name="Muensterkoetter M."/>
            <person name="Nagy L.G."/>
        </authorList>
    </citation>
    <scope>NUCLEOTIDE SEQUENCE [LARGE SCALE GENOMIC DNA]</scope>
    <source>
        <strain evidence="11">C18/9</strain>
    </source>
</reference>
<keyword evidence="11" id="KW-1185">Reference proteome</keyword>
<dbReference type="PROSITE" id="PS51873">
    <property type="entry name" value="TRIAD"/>
    <property type="match status" value="1"/>
</dbReference>
<dbReference type="InterPro" id="IPR051628">
    <property type="entry name" value="LUBAC_E3_Ligases"/>
</dbReference>
<evidence type="ECO:0000313" key="11">
    <source>
        <dbReference type="Proteomes" id="UP000219338"/>
    </source>
</evidence>
<keyword evidence="2" id="KW-0808">Transferase</keyword>
<feature type="region of interest" description="Disordered" evidence="8">
    <location>
        <begin position="1"/>
        <end position="32"/>
    </location>
</feature>
<dbReference type="InterPro" id="IPR013083">
    <property type="entry name" value="Znf_RING/FYVE/PHD"/>
</dbReference>
<dbReference type="InterPro" id="IPR044066">
    <property type="entry name" value="TRIAD_supradom"/>
</dbReference>
<dbReference type="EMBL" id="FUEG01000003">
    <property type="protein sequence ID" value="SJL02659.1"/>
    <property type="molecule type" value="Genomic_DNA"/>
</dbReference>
<dbReference type="CDD" id="cd20339">
    <property type="entry name" value="BRcat_RBR_RNF216"/>
    <property type="match status" value="1"/>
</dbReference>
<evidence type="ECO:0000256" key="8">
    <source>
        <dbReference type="SAM" id="MobiDB-lite"/>
    </source>
</evidence>
<feature type="domain" description="RING-type" evidence="9">
    <location>
        <begin position="285"/>
        <end position="421"/>
    </location>
</feature>
<name>A0A284R1R6_ARMOS</name>
<dbReference type="CDD" id="cd16630">
    <property type="entry name" value="RING-HC_RBR_RNF216"/>
    <property type="match status" value="1"/>
</dbReference>
<accession>A0A284R1R6</accession>
<sequence>MDVIEISSSPEPPDFPALKRRDRRPVRGRGKARARIHPVDIVDITDSDSEFWSAQEIPFAASNAGPSTGASSVQVTDDEDPFLAGTGASTSVIAADPLAQVLEIVPDVEPNYAQELIAKNLPTFGDKVVETVLHSLFEDAGYPKAEKKRKAASGSGSGGSVAKKARVGGEVDYASTDRPFAGGPDYAELAIDQLTLDFPNMPKPFLRKLLNAKGGFYAPTYLHIVREQKRGAKLDYIPKKMLTRPAKGKGRAKTDPEFEREKAWLSRQDEKEKAVVTEEEVPEGEGIECGCCFSEYPFTKMVQCPDAHLFCSDCVTAYASTQLGAHDVNILCMDQSGCKHPFPESELRRLLSPKLMELYERVKQRKEIEAAGLDGLEECPFCEYKCVIENPDEKLFRCGNEETCGAITCRSCKKVMEEDRHLDGRHAIEEAMTFIKEAGVSILSLPARQVITGYDHFNVKAAAERALAEYRRDHPDIEEADIRVDLPKPPPPPAQQIQDLYHQHQQHHAYHHQLHMGLPPGVNINGYGWNVNLHLGPLAAPPPLPPVLPMPVRRRGARRR</sequence>
<keyword evidence="6" id="KW-0833">Ubl conjugation pathway</keyword>
<keyword evidence="5" id="KW-0863">Zinc-finger</keyword>
<dbReference type="Gene3D" id="3.30.40.10">
    <property type="entry name" value="Zinc/RING finger domain, C3HC4 (zinc finger)"/>
    <property type="match status" value="1"/>
</dbReference>
<evidence type="ECO:0000256" key="7">
    <source>
        <dbReference type="ARBA" id="ARBA00022833"/>
    </source>
</evidence>
<dbReference type="SUPFAM" id="SSF57850">
    <property type="entry name" value="RING/U-box"/>
    <property type="match status" value="1"/>
</dbReference>
<dbReference type="InterPro" id="IPR047544">
    <property type="entry name" value="RING-HC_RBR_RNF216"/>
</dbReference>
<feature type="compositionally biased region" description="Basic residues" evidence="8">
    <location>
        <begin position="18"/>
        <end position="32"/>
    </location>
</feature>
<proteinExistence type="predicted"/>
<dbReference type="AlphaFoldDB" id="A0A284R1R6"/>
<evidence type="ECO:0000256" key="4">
    <source>
        <dbReference type="ARBA" id="ARBA00022737"/>
    </source>
</evidence>
<keyword evidence="4" id="KW-0677">Repeat</keyword>
<keyword evidence="7" id="KW-0862">Zinc</keyword>
<protein>
    <recommendedName>
        <fullName evidence="9">RING-type domain-containing protein</fullName>
    </recommendedName>
</protein>
<evidence type="ECO:0000256" key="2">
    <source>
        <dbReference type="ARBA" id="ARBA00022679"/>
    </source>
</evidence>
<organism evidence="10 11">
    <name type="scientific">Armillaria ostoyae</name>
    <name type="common">Armillaria root rot fungus</name>
    <dbReference type="NCBI Taxonomy" id="47428"/>
    <lineage>
        <taxon>Eukaryota</taxon>
        <taxon>Fungi</taxon>
        <taxon>Dikarya</taxon>
        <taxon>Basidiomycota</taxon>
        <taxon>Agaricomycotina</taxon>
        <taxon>Agaricomycetes</taxon>
        <taxon>Agaricomycetidae</taxon>
        <taxon>Agaricales</taxon>
        <taxon>Marasmiineae</taxon>
        <taxon>Physalacriaceae</taxon>
        <taxon>Armillaria</taxon>
    </lineage>
</organism>
<evidence type="ECO:0000256" key="1">
    <source>
        <dbReference type="ARBA" id="ARBA00004906"/>
    </source>
</evidence>
<keyword evidence="3" id="KW-0479">Metal-binding</keyword>
<dbReference type="Proteomes" id="UP000219338">
    <property type="component" value="Unassembled WGS sequence"/>
</dbReference>
<dbReference type="STRING" id="47428.A0A284R1R6"/>
<evidence type="ECO:0000256" key="6">
    <source>
        <dbReference type="ARBA" id="ARBA00022786"/>
    </source>
</evidence>